<dbReference type="AlphaFoldDB" id="A0A5B8U3A8"/>
<sequence>MGKIHGERTVDIEAPIQRCFDIAADIQNAPAWQGTLLDVDVLERDGAGRAAVADTKSDAKVKHVTTRLRFTYEEPGAIHWVQEKGDVKSLHGWWRLEDLGNDQTRASYGLEVDPGRVLGLLLRGPVEHQVRDFLLGKAAEGLKRTAEEG</sequence>
<evidence type="ECO:0000259" key="1">
    <source>
        <dbReference type="Pfam" id="PF03364"/>
    </source>
</evidence>
<dbReference type="OrthoDB" id="5243015at2"/>
<reference evidence="2 3" key="1">
    <citation type="journal article" date="2018" name="J. Microbiol.">
        <title>Baekduia soli gen. nov., sp. nov., a novel bacterium isolated from the soil of Baekdu Mountain and proposal of a novel family name, Baekduiaceae fam. nov.</title>
        <authorList>
            <person name="An D.S."/>
            <person name="Siddiqi M.Z."/>
            <person name="Kim K.H."/>
            <person name="Yu H.S."/>
            <person name="Im W.T."/>
        </authorList>
    </citation>
    <scope>NUCLEOTIDE SEQUENCE [LARGE SCALE GENOMIC DNA]</scope>
    <source>
        <strain evidence="2 3">BR7-21</strain>
    </source>
</reference>
<organism evidence="2 3">
    <name type="scientific">Baekduia soli</name>
    <dbReference type="NCBI Taxonomy" id="496014"/>
    <lineage>
        <taxon>Bacteria</taxon>
        <taxon>Bacillati</taxon>
        <taxon>Actinomycetota</taxon>
        <taxon>Thermoleophilia</taxon>
        <taxon>Solirubrobacterales</taxon>
        <taxon>Baekduiaceae</taxon>
        <taxon>Baekduia</taxon>
    </lineage>
</organism>
<dbReference type="RefSeq" id="WP_146917629.1">
    <property type="nucleotide sequence ID" value="NZ_CP042430.1"/>
</dbReference>
<evidence type="ECO:0000313" key="2">
    <source>
        <dbReference type="EMBL" id="QEC47315.1"/>
    </source>
</evidence>
<dbReference type="InterPro" id="IPR023393">
    <property type="entry name" value="START-like_dom_sf"/>
</dbReference>
<proteinExistence type="predicted"/>
<dbReference type="KEGG" id="bsol:FSW04_06755"/>
<dbReference type="SUPFAM" id="SSF55961">
    <property type="entry name" value="Bet v1-like"/>
    <property type="match status" value="1"/>
</dbReference>
<dbReference type="EMBL" id="CP042430">
    <property type="protein sequence ID" value="QEC47315.1"/>
    <property type="molecule type" value="Genomic_DNA"/>
</dbReference>
<accession>A0A5B8U3A8</accession>
<dbReference type="InterPro" id="IPR005031">
    <property type="entry name" value="COQ10_START"/>
</dbReference>
<evidence type="ECO:0000313" key="3">
    <source>
        <dbReference type="Proteomes" id="UP000321805"/>
    </source>
</evidence>
<dbReference type="PANTHER" id="PTHR39683:SF4">
    <property type="entry name" value="COENZYME Q-BINDING PROTEIN COQ10 START DOMAIN-CONTAINING PROTEIN"/>
    <property type="match status" value="1"/>
</dbReference>
<dbReference type="PANTHER" id="PTHR39683">
    <property type="entry name" value="CONSERVED PROTEIN TB16.3"/>
    <property type="match status" value="1"/>
</dbReference>
<name>A0A5B8U3A8_9ACTN</name>
<dbReference type="Pfam" id="PF03364">
    <property type="entry name" value="Polyketide_cyc"/>
    <property type="match status" value="1"/>
</dbReference>
<keyword evidence="3" id="KW-1185">Reference proteome</keyword>
<feature type="domain" description="Coenzyme Q-binding protein COQ10 START" evidence="1">
    <location>
        <begin position="12"/>
        <end position="132"/>
    </location>
</feature>
<dbReference type="Proteomes" id="UP000321805">
    <property type="component" value="Chromosome"/>
</dbReference>
<gene>
    <name evidence="2" type="ORF">FSW04_06755</name>
</gene>
<protein>
    <submittedName>
        <fullName evidence="2">SRPBCC family protein</fullName>
    </submittedName>
</protein>
<dbReference type="Gene3D" id="3.30.530.20">
    <property type="match status" value="1"/>
</dbReference>